<gene>
    <name evidence="2" type="ORF">ENR64_25980</name>
</gene>
<protein>
    <submittedName>
        <fullName evidence="2">Uncharacterized protein</fullName>
    </submittedName>
</protein>
<keyword evidence="1" id="KW-0472">Membrane</keyword>
<dbReference type="EMBL" id="DSRU01000376">
    <property type="protein sequence ID" value="HFN01138.1"/>
    <property type="molecule type" value="Genomic_DNA"/>
</dbReference>
<keyword evidence="1" id="KW-1133">Transmembrane helix</keyword>
<sequence length="118" mass="13490">MAEKPDTKEGIAAGAVYWIFFMLVFRLLGYTNFLSILLGAIAGLATGVMAAWWNPKDEPRRKTRKIAKTTEAGPEVVEEEVKEPSAAPLFREYGAFNRRPRKRREKNGRFLSRIFRRG</sequence>
<accession>A0A7C3PTK4</accession>
<organism evidence="2">
    <name type="scientific">Oscillatoriales cyanobacterium SpSt-418</name>
    <dbReference type="NCBI Taxonomy" id="2282169"/>
    <lineage>
        <taxon>Bacteria</taxon>
        <taxon>Bacillati</taxon>
        <taxon>Cyanobacteriota</taxon>
        <taxon>Cyanophyceae</taxon>
        <taxon>Oscillatoriophycideae</taxon>
        <taxon>Oscillatoriales</taxon>
    </lineage>
</organism>
<comment type="caution">
    <text evidence="2">The sequence shown here is derived from an EMBL/GenBank/DDBJ whole genome shotgun (WGS) entry which is preliminary data.</text>
</comment>
<dbReference type="AlphaFoldDB" id="A0A7C3PTK4"/>
<proteinExistence type="predicted"/>
<feature type="transmembrane region" description="Helical" evidence="1">
    <location>
        <begin position="36"/>
        <end position="55"/>
    </location>
</feature>
<keyword evidence="1" id="KW-0812">Transmembrane</keyword>
<feature type="transmembrane region" description="Helical" evidence="1">
    <location>
        <begin position="12"/>
        <end position="30"/>
    </location>
</feature>
<evidence type="ECO:0000313" key="2">
    <source>
        <dbReference type="EMBL" id="HFN01138.1"/>
    </source>
</evidence>
<evidence type="ECO:0000256" key="1">
    <source>
        <dbReference type="SAM" id="Phobius"/>
    </source>
</evidence>
<name>A0A7C3PTK4_9CYAN</name>
<reference evidence="2" key="1">
    <citation type="journal article" date="2020" name="mSystems">
        <title>Genome- and Community-Level Interaction Insights into Carbon Utilization and Element Cycling Functions of Hydrothermarchaeota in Hydrothermal Sediment.</title>
        <authorList>
            <person name="Zhou Z."/>
            <person name="Liu Y."/>
            <person name="Xu W."/>
            <person name="Pan J."/>
            <person name="Luo Z.H."/>
            <person name="Li M."/>
        </authorList>
    </citation>
    <scope>NUCLEOTIDE SEQUENCE [LARGE SCALE GENOMIC DNA]</scope>
    <source>
        <strain evidence="2">SpSt-418</strain>
    </source>
</reference>